<evidence type="ECO:0000313" key="2">
    <source>
        <dbReference type="Proteomes" id="UP000030764"/>
    </source>
</evidence>
<dbReference type="EMBL" id="KL363318">
    <property type="protein sequence ID" value="KFD47681.1"/>
    <property type="molecule type" value="Genomic_DNA"/>
</dbReference>
<reference evidence="1 2" key="1">
    <citation type="journal article" date="2014" name="Nat. Genet.">
        <title>Genome and transcriptome of the porcine whipworm Trichuris suis.</title>
        <authorList>
            <person name="Jex A.R."/>
            <person name="Nejsum P."/>
            <person name="Schwarz E.M."/>
            <person name="Hu L."/>
            <person name="Young N.D."/>
            <person name="Hall R.S."/>
            <person name="Korhonen P.K."/>
            <person name="Liao S."/>
            <person name="Thamsborg S."/>
            <person name="Xia J."/>
            <person name="Xu P."/>
            <person name="Wang S."/>
            <person name="Scheerlinck J.P."/>
            <person name="Hofmann A."/>
            <person name="Sternberg P.W."/>
            <person name="Wang J."/>
            <person name="Gasser R.B."/>
        </authorList>
    </citation>
    <scope>NUCLEOTIDE SEQUENCE [LARGE SCALE GENOMIC DNA]</scope>
    <source>
        <strain evidence="1">DCEP-RM93M</strain>
    </source>
</reference>
<evidence type="ECO:0000313" key="1">
    <source>
        <dbReference type="EMBL" id="KFD47681.1"/>
    </source>
</evidence>
<protein>
    <submittedName>
        <fullName evidence="1">Uncharacterized protein</fullName>
    </submittedName>
</protein>
<accession>A0A085LRT5</accession>
<organism evidence="1 2">
    <name type="scientific">Trichuris suis</name>
    <name type="common">pig whipworm</name>
    <dbReference type="NCBI Taxonomy" id="68888"/>
    <lineage>
        <taxon>Eukaryota</taxon>
        <taxon>Metazoa</taxon>
        <taxon>Ecdysozoa</taxon>
        <taxon>Nematoda</taxon>
        <taxon>Enoplea</taxon>
        <taxon>Dorylaimia</taxon>
        <taxon>Trichinellida</taxon>
        <taxon>Trichuridae</taxon>
        <taxon>Trichuris</taxon>
    </lineage>
</organism>
<dbReference type="Proteomes" id="UP000030764">
    <property type="component" value="Unassembled WGS sequence"/>
</dbReference>
<name>A0A085LRT5_9BILA</name>
<keyword evidence="2" id="KW-1185">Reference proteome</keyword>
<sequence>MAGGHSRRNVWLDLEEALLSDLHVCPCEGRLPGLPVPDLQLPRGFSLDDAHRRCAHVTAKLHYVVS</sequence>
<gene>
    <name evidence="1" type="ORF">M513_11472</name>
</gene>
<proteinExistence type="predicted"/>
<dbReference type="AlphaFoldDB" id="A0A085LRT5"/>